<name>A0A813F8E3_POLGL</name>
<reference evidence="2" key="1">
    <citation type="submission" date="2021-02" db="EMBL/GenBank/DDBJ databases">
        <authorList>
            <person name="Dougan E. K."/>
            <person name="Rhodes N."/>
            <person name="Thang M."/>
            <person name="Chan C."/>
        </authorList>
    </citation>
    <scope>NUCLEOTIDE SEQUENCE</scope>
</reference>
<dbReference type="AlphaFoldDB" id="A0A813F8E3"/>
<feature type="region of interest" description="Disordered" evidence="1">
    <location>
        <begin position="126"/>
        <end position="152"/>
    </location>
</feature>
<dbReference type="EMBL" id="CAJNNV010022244">
    <property type="protein sequence ID" value="CAE8607971.1"/>
    <property type="molecule type" value="Genomic_DNA"/>
</dbReference>
<gene>
    <name evidence="2" type="ORF">PGLA1383_LOCUS25872</name>
</gene>
<accession>A0A813F8E3</accession>
<feature type="region of interest" description="Disordered" evidence="1">
    <location>
        <begin position="65"/>
        <end position="84"/>
    </location>
</feature>
<dbReference type="Proteomes" id="UP000654075">
    <property type="component" value="Unassembled WGS sequence"/>
</dbReference>
<comment type="caution">
    <text evidence="2">The sequence shown here is derived from an EMBL/GenBank/DDBJ whole genome shotgun (WGS) entry which is preliminary data.</text>
</comment>
<proteinExistence type="predicted"/>
<evidence type="ECO:0000313" key="2">
    <source>
        <dbReference type="EMBL" id="CAE8607971.1"/>
    </source>
</evidence>
<sequence length="209" mass="23228">MEFGTGPPRDPATAAAARSHLWSHSVSAQQQQQQQQQRQQKQQQQQQQHFSPRILAVPEEVASLPWSPSSDLATAVSNRSTPPPAVCASATTAISHRWLHLEGEAADHVRCRTRMPLEQVQARAQSAGHERASESALLSWQSQDFQQRQQQQQQRTELQAASSTDNLGLKQCLGQRDMQLQVAWLLKTVESLTDLISLCHPVQLTSSGE</sequence>
<keyword evidence="3" id="KW-1185">Reference proteome</keyword>
<feature type="compositionally biased region" description="Low complexity" evidence="1">
    <location>
        <begin position="1"/>
        <end position="18"/>
    </location>
</feature>
<organism evidence="2 3">
    <name type="scientific">Polarella glacialis</name>
    <name type="common">Dinoflagellate</name>
    <dbReference type="NCBI Taxonomy" id="89957"/>
    <lineage>
        <taxon>Eukaryota</taxon>
        <taxon>Sar</taxon>
        <taxon>Alveolata</taxon>
        <taxon>Dinophyceae</taxon>
        <taxon>Suessiales</taxon>
        <taxon>Suessiaceae</taxon>
        <taxon>Polarella</taxon>
    </lineage>
</organism>
<feature type="compositionally biased region" description="Low complexity" evidence="1">
    <location>
        <begin position="141"/>
        <end position="152"/>
    </location>
</feature>
<feature type="compositionally biased region" description="Polar residues" evidence="1">
    <location>
        <begin position="66"/>
        <end position="80"/>
    </location>
</feature>
<evidence type="ECO:0000256" key="1">
    <source>
        <dbReference type="SAM" id="MobiDB-lite"/>
    </source>
</evidence>
<evidence type="ECO:0000313" key="3">
    <source>
        <dbReference type="Proteomes" id="UP000654075"/>
    </source>
</evidence>
<feature type="compositionally biased region" description="Low complexity" evidence="1">
    <location>
        <begin position="29"/>
        <end position="48"/>
    </location>
</feature>
<feature type="region of interest" description="Disordered" evidence="1">
    <location>
        <begin position="1"/>
        <end position="51"/>
    </location>
</feature>
<protein>
    <submittedName>
        <fullName evidence="2">Uncharacterized protein</fullName>
    </submittedName>
</protein>